<evidence type="ECO:0000313" key="5">
    <source>
        <dbReference type="Proteomes" id="UP000029864"/>
    </source>
</evidence>
<evidence type="ECO:0000259" key="2">
    <source>
        <dbReference type="Pfam" id="PF03551"/>
    </source>
</evidence>
<name>A0A099J3C2_9MICO</name>
<dbReference type="AlphaFoldDB" id="A0A099J3C2"/>
<gene>
    <name evidence="4" type="ORF">BJ997_003422</name>
    <name evidence="3" type="ORF">GY21_12815</name>
</gene>
<dbReference type="InterPro" id="IPR005149">
    <property type="entry name" value="Tscrpt_reg_PadR_N"/>
</dbReference>
<sequence length="207" mass="22382">MTPVFAHGSLRLYLLSLLAERPQHGYELIQALSERFGGTYSPSAGTIYPRLAKLEEEGLVTKSADGRKTVYEITPTGRAELAAREGELGAIEDEVTDSVRRLASEVRSGVNAAMKSLRADLASAARQARTEGTASGPTTAENDPGPSSHVNSNQALREADMVLNEFRQQLRADLRTQAYRATVPADTVSTLRTQLADVRARILASLD</sequence>
<evidence type="ECO:0000256" key="1">
    <source>
        <dbReference type="SAM" id="MobiDB-lite"/>
    </source>
</evidence>
<dbReference type="eggNOG" id="COG1695">
    <property type="taxonomic scope" value="Bacteria"/>
</dbReference>
<feature type="compositionally biased region" description="Polar residues" evidence="1">
    <location>
        <begin position="130"/>
        <end position="141"/>
    </location>
</feature>
<dbReference type="InterPro" id="IPR036388">
    <property type="entry name" value="WH-like_DNA-bd_sf"/>
</dbReference>
<accession>A0A099J3C2</accession>
<dbReference type="EMBL" id="JACHBQ010000001">
    <property type="protein sequence ID" value="MBB5642874.1"/>
    <property type="molecule type" value="Genomic_DNA"/>
</dbReference>
<dbReference type="Proteomes" id="UP000029864">
    <property type="component" value="Unassembled WGS sequence"/>
</dbReference>
<dbReference type="PANTHER" id="PTHR43252:SF7">
    <property type="entry name" value="TRANSCRIPTIONAL REGULATOR YQJI"/>
    <property type="match status" value="1"/>
</dbReference>
<dbReference type="CDD" id="cd00090">
    <property type="entry name" value="HTH_ARSR"/>
    <property type="match status" value="1"/>
</dbReference>
<dbReference type="OrthoDB" id="9814826at2"/>
<dbReference type="SUPFAM" id="SSF46785">
    <property type="entry name" value="Winged helix' DNA-binding domain"/>
    <property type="match status" value="1"/>
</dbReference>
<comment type="caution">
    <text evidence="3">The sequence shown here is derived from an EMBL/GenBank/DDBJ whole genome shotgun (WGS) entry which is preliminary data.</text>
</comment>
<dbReference type="InterPro" id="IPR011991">
    <property type="entry name" value="ArsR-like_HTH"/>
</dbReference>
<feature type="domain" description="Transcription regulator PadR N-terminal" evidence="2">
    <location>
        <begin position="14"/>
        <end position="82"/>
    </location>
</feature>
<dbReference type="Proteomes" id="UP000561726">
    <property type="component" value="Unassembled WGS sequence"/>
</dbReference>
<dbReference type="Gene3D" id="1.10.10.10">
    <property type="entry name" value="Winged helix-like DNA-binding domain superfamily/Winged helix DNA-binding domain"/>
    <property type="match status" value="1"/>
</dbReference>
<evidence type="ECO:0000313" key="6">
    <source>
        <dbReference type="Proteomes" id="UP000561726"/>
    </source>
</evidence>
<dbReference type="PANTHER" id="PTHR43252">
    <property type="entry name" value="TRANSCRIPTIONAL REGULATOR YQJI"/>
    <property type="match status" value="1"/>
</dbReference>
<dbReference type="STRING" id="1001240.GY21_12815"/>
<organism evidence="3 5">
    <name type="scientific">Cryobacterium roopkundense</name>
    <dbReference type="NCBI Taxonomy" id="1001240"/>
    <lineage>
        <taxon>Bacteria</taxon>
        <taxon>Bacillati</taxon>
        <taxon>Actinomycetota</taxon>
        <taxon>Actinomycetes</taxon>
        <taxon>Micrococcales</taxon>
        <taxon>Microbacteriaceae</taxon>
        <taxon>Cryobacterium</taxon>
    </lineage>
</organism>
<reference evidence="3 5" key="1">
    <citation type="submission" date="2014-08" db="EMBL/GenBank/DDBJ databases">
        <authorList>
            <person name="Sisinthy S."/>
        </authorList>
    </citation>
    <scope>NUCLEOTIDE SEQUENCE [LARGE SCALE GENOMIC DNA]</scope>
    <source>
        <strain evidence="3 5">RuG17</strain>
    </source>
</reference>
<evidence type="ECO:0000313" key="4">
    <source>
        <dbReference type="EMBL" id="MBB5642874.1"/>
    </source>
</evidence>
<dbReference type="RefSeq" id="WP_035837132.1">
    <property type="nucleotide sequence ID" value="NZ_JACHBQ010000001.1"/>
</dbReference>
<dbReference type="EMBL" id="JPXF01000053">
    <property type="protein sequence ID" value="KGJ72826.1"/>
    <property type="molecule type" value="Genomic_DNA"/>
</dbReference>
<evidence type="ECO:0000313" key="3">
    <source>
        <dbReference type="EMBL" id="KGJ72826.1"/>
    </source>
</evidence>
<keyword evidence="4" id="KW-0238">DNA-binding</keyword>
<dbReference type="GO" id="GO:0003677">
    <property type="term" value="F:DNA binding"/>
    <property type="evidence" value="ECO:0007669"/>
    <property type="project" value="UniProtKB-KW"/>
</dbReference>
<proteinExistence type="predicted"/>
<feature type="region of interest" description="Disordered" evidence="1">
    <location>
        <begin position="122"/>
        <end position="152"/>
    </location>
</feature>
<dbReference type="InterPro" id="IPR036390">
    <property type="entry name" value="WH_DNA-bd_sf"/>
</dbReference>
<protein>
    <submittedName>
        <fullName evidence="3 4">PadR family transcriptional regulator</fullName>
    </submittedName>
</protein>
<reference evidence="4 6" key="2">
    <citation type="submission" date="2020-08" db="EMBL/GenBank/DDBJ databases">
        <title>Sequencing the genomes of 1000 actinobacteria strains.</title>
        <authorList>
            <person name="Klenk H.-P."/>
        </authorList>
    </citation>
    <scope>NUCLEOTIDE SEQUENCE [LARGE SCALE GENOMIC DNA]</scope>
    <source>
        <strain evidence="4 6">DSM 21065</strain>
    </source>
</reference>
<keyword evidence="5" id="KW-1185">Reference proteome</keyword>
<dbReference type="Pfam" id="PF03551">
    <property type="entry name" value="PadR"/>
    <property type="match status" value="1"/>
</dbReference>